<evidence type="ECO:0008006" key="5">
    <source>
        <dbReference type="Google" id="ProtNLM"/>
    </source>
</evidence>
<dbReference type="EMBL" id="WTYA01000006">
    <property type="protein sequence ID" value="MXP28896.1"/>
    <property type="molecule type" value="Genomic_DNA"/>
</dbReference>
<dbReference type="Gene3D" id="1.20.120.20">
    <property type="entry name" value="Apolipoprotein"/>
    <property type="match status" value="1"/>
</dbReference>
<dbReference type="Proteomes" id="UP000439780">
    <property type="component" value="Unassembled WGS sequence"/>
</dbReference>
<evidence type="ECO:0000256" key="1">
    <source>
        <dbReference type="SAM" id="MobiDB-lite"/>
    </source>
</evidence>
<feature type="region of interest" description="Disordered" evidence="1">
    <location>
        <begin position="1"/>
        <end position="57"/>
    </location>
</feature>
<feature type="region of interest" description="Disordered" evidence="1">
    <location>
        <begin position="75"/>
        <end position="98"/>
    </location>
</feature>
<keyword evidence="2" id="KW-0812">Transmembrane</keyword>
<proteinExistence type="predicted"/>
<gene>
    <name evidence="3" type="ORF">GRI58_08680</name>
</gene>
<feature type="compositionally biased region" description="Polar residues" evidence="1">
    <location>
        <begin position="17"/>
        <end position="27"/>
    </location>
</feature>
<evidence type="ECO:0000313" key="3">
    <source>
        <dbReference type="EMBL" id="MXP28896.1"/>
    </source>
</evidence>
<keyword evidence="4" id="KW-1185">Reference proteome</keyword>
<feature type="transmembrane region" description="Helical" evidence="2">
    <location>
        <begin position="186"/>
        <end position="204"/>
    </location>
</feature>
<keyword evidence="2" id="KW-0472">Membrane</keyword>
<dbReference type="RefSeq" id="WP_160753204.1">
    <property type="nucleotide sequence ID" value="NZ_WTYA01000006.1"/>
</dbReference>
<organism evidence="3 4">
    <name type="scientific">Qipengyuania algicida</name>
    <dbReference type="NCBI Taxonomy" id="1836209"/>
    <lineage>
        <taxon>Bacteria</taxon>
        <taxon>Pseudomonadati</taxon>
        <taxon>Pseudomonadota</taxon>
        <taxon>Alphaproteobacteria</taxon>
        <taxon>Sphingomonadales</taxon>
        <taxon>Erythrobacteraceae</taxon>
        <taxon>Qipengyuania</taxon>
    </lineage>
</organism>
<comment type="caution">
    <text evidence="3">The sequence shown here is derived from an EMBL/GenBank/DDBJ whole genome shotgun (WGS) entry which is preliminary data.</text>
</comment>
<evidence type="ECO:0000313" key="4">
    <source>
        <dbReference type="Proteomes" id="UP000439780"/>
    </source>
</evidence>
<accession>A0A845AK20</accession>
<name>A0A845AK20_9SPHN</name>
<reference evidence="3 4" key="1">
    <citation type="submission" date="2019-12" db="EMBL/GenBank/DDBJ databases">
        <title>Genomic-based taxomic classification of the family Erythrobacteraceae.</title>
        <authorList>
            <person name="Xu L."/>
        </authorList>
    </citation>
    <scope>NUCLEOTIDE SEQUENCE [LARGE SCALE GENOMIC DNA]</scope>
    <source>
        <strain evidence="3 4">KEMB 9005-328</strain>
    </source>
</reference>
<dbReference type="AlphaFoldDB" id="A0A845AK20"/>
<evidence type="ECO:0000256" key="2">
    <source>
        <dbReference type="SAM" id="Phobius"/>
    </source>
</evidence>
<dbReference type="OrthoDB" id="7426580at2"/>
<protein>
    <recommendedName>
        <fullName evidence="5">DUF883 family protein</fullName>
    </recommendedName>
</protein>
<keyword evidence="2" id="KW-1133">Transmembrane helix</keyword>
<sequence length="208" mass="22111">MAEKTETPKPKKRTASTRKSAASNTRPKASKVKETTAMTDTITPPAPVTDHKAEAKSRFNAALEEAKAGAAALKAEAGDRASAYRSQARGKSKDLSKDAKAYADEAKVRGKELATQGKGKLSEGLTALGQTVAENAHVVDERLGAKYGDYARSASRSLKETATKLDGKSVEELGEDAREMVRKSPATAVGIAAVVGFMLSRLFTRSRR</sequence>